<keyword evidence="2" id="KW-0503">Monooxygenase</keyword>
<evidence type="ECO:0000313" key="5">
    <source>
        <dbReference type="Proteomes" id="UP000297447"/>
    </source>
</evidence>
<dbReference type="InterPro" id="IPR036661">
    <property type="entry name" value="Luciferase-like_sf"/>
</dbReference>
<comment type="caution">
    <text evidence="4">The sequence shown here is derived from an EMBL/GenBank/DDBJ whole genome shotgun (WGS) entry which is preliminary data.</text>
</comment>
<protein>
    <submittedName>
        <fullName evidence="4">LLM class flavin-dependent oxidoreductase</fullName>
    </submittedName>
</protein>
<dbReference type="SUPFAM" id="SSF51679">
    <property type="entry name" value="Bacterial luciferase-like"/>
    <property type="match status" value="1"/>
</dbReference>
<dbReference type="GO" id="GO:0016705">
    <property type="term" value="F:oxidoreductase activity, acting on paired donors, with incorporation or reduction of molecular oxygen"/>
    <property type="evidence" value="ECO:0007669"/>
    <property type="project" value="InterPro"/>
</dbReference>
<evidence type="ECO:0000313" key="4">
    <source>
        <dbReference type="EMBL" id="TFD47011.1"/>
    </source>
</evidence>
<organism evidence="4 5">
    <name type="scientific">Cryobacterium frigoriphilum</name>
    <dbReference type="NCBI Taxonomy" id="1259150"/>
    <lineage>
        <taxon>Bacteria</taxon>
        <taxon>Bacillati</taxon>
        <taxon>Actinomycetota</taxon>
        <taxon>Actinomycetes</taxon>
        <taxon>Micrococcales</taxon>
        <taxon>Microbacteriaceae</taxon>
        <taxon>Cryobacterium</taxon>
    </lineage>
</organism>
<name>A0A4R8ZVE2_9MICO</name>
<dbReference type="Proteomes" id="UP000297447">
    <property type="component" value="Unassembled WGS sequence"/>
</dbReference>
<evidence type="ECO:0000256" key="2">
    <source>
        <dbReference type="ARBA" id="ARBA00023033"/>
    </source>
</evidence>
<dbReference type="Pfam" id="PF00296">
    <property type="entry name" value="Bac_luciferase"/>
    <property type="match status" value="1"/>
</dbReference>
<evidence type="ECO:0000259" key="3">
    <source>
        <dbReference type="Pfam" id="PF00296"/>
    </source>
</evidence>
<evidence type="ECO:0000256" key="1">
    <source>
        <dbReference type="ARBA" id="ARBA00023002"/>
    </source>
</evidence>
<dbReference type="PANTHER" id="PTHR30137">
    <property type="entry name" value="LUCIFERASE-LIKE MONOOXYGENASE"/>
    <property type="match status" value="1"/>
</dbReference>
<feature type="domain" description="Luciferase-like" evidence="3">
    <location>
        <begin position="6"/>
        <end position="300"/>
    </location>
</feature>
<dbReference type="AlphaFoldDB" id="A0A4R8ZVE2"/>
<keyword evidence="1" id="KW-0560">Oxidoreductase</keyword>
<dbReference type="OrthoDB" id="9776438at2"/>
<dbReference type="Gene3D" id="3.20.20.30">
    <property type="entry name" value="Luciferase-like domain"/>
    <property type="match status" value="1"/>
</dbReference>
<keyword evidence="5" id="KW-1185">Reference proteome</keyword>
<dbReference type="GO" id="GO:0004497">
    <property type="term" value="F:monooxygenase activity"/>
    <property type="evidence" value="ECO:0007669"/>
    <property type="project" value="UniProtKB-KW"/>
</dbReference>
<dbReference type="GO" id="GO:0005829">
    <property type="term" value="C:cytosol"/>
    <property type="evidence" value="ECO:0007669"/>
    <property type="project" value="TreeGrafter"/>
</dbReference>
<accession>A0A4R8ZVE2</accession>
<dbReference type="CDD" id="cd00347">
    <property type="entry name" value="Flavin_utilizing_monoxygenases"/>
    <property type="match status" value="1"/>
</dbReference>
<sequence length="361" mass="38920">MPTPFEIGIFTFGELTRGGDGSPIAPEQRLRDLLEWARVADEAGLDVFGVGEHHRPDFAVSSPAVVLAAAAAQTHRIRLTSTVTVLSSADPVRVFEDFATLDLLSAGRAELTAGRGAYVESFPLFGQDLNRYDEYFEDRLDLLLRLRAENPVTWSGTTRAPLQNAGVWPRPTSGGLPIWLAVGGTPASVVRAGTLGLPAYFAILGDPARFAAFADLYRRSAADAGRVPGRIGVTSHFYVEATSQGARDTFYPHYSSYIGQNMPRAGHLDRDSFDAWASPRGALFAGSPAEIIDKILWEHEILGHTRFLAQVGLGGLSQADTLRSIELLATEVLPAVRAATARATATARDVRRQSVPEVPAL</sequence>
<gene>
    <name evidence="4" type="ORF">E3T55_16260</name>
</gene>
<reference evidence="4 5" key="1">
    <citation type="submission" date="2019-03" db="EMBL/GenBank/DDBJ databases">
        <title>Genomics of glacier-inhabiting Cryobacterium strains.</title>
        <authorList>
            <person name="Liu Q."/>
            <person name="Xin Y.-H."/>
        </authorList>
    </citation>
    <scope>NUCLEOTIDE SEQUENCE [LARGE SCALE GENOMIC DNA]</scope>
    <source>
        <strain evidence="4 5">Hh14</strain>
    </source>
</reference>
<dbReference type="InterPro" id="IPR011251">
    <property type="entry name" value="Luciferase-like_dom"/>
</dbReference>
<dbReference type="EMBL" id="SOHE01000069">
    <property type="protein sequence ID" value="TFD47011.1"/>
    <property type="molecule type" value="Genomic_DNA"/>
</dbReference>
<dbReference type="InterPro" id="IPR050766">
    <property type="entry name" value="Bact_Lucif_Oxidored"/>
</dbReference>
<dbReference type="PANTHER" id="PTHR30137:SF8">
    <property type="entry name" value="BLR5498 PROTEIN"/>
    <property type="match status" value="1"/>
</dbReference>
<proteinExistence type="predicted"/>